<name>A0AAW1KXD1_SAPOF</name>
<gene>
    <name evidence="4" type="ORF">RND81_05G113200</name>
</gene>
<comment type="caution">
    <text evidence="4">The sequence shown here is derived from an EMBL/GenBank/DDBJ whole genome shotgun (WGS) entry which is preliminary data.</text>
</comment>
<evidence type="ECO:0000313" key="5">
    <source>
        <dbReference type="Proteomes" id="UP001443914"/>
    </source>
</evidence>
<dbReference type="Proteomes" id="UP001443914">
    <property type="component" value="Unassembled WGS sequence"/>
</dbReference>
<dbReference type="InterPro" id="IPR036397">
    <property type="entry name" value="RNaseH_sf"/>
</dbReference>
<dbReference type="GO" id="GO:0006139">
    <property type="term" value="P:nucleobase-containing compound metabolic process"/>
    <property type="evidence" value="ECO:0007669"/>
    <property type="project" value="InterPro"/>
</dbReference>
<evidence type="ECO:0000256" key="1">
    <source>
        <dbReference type="ARBA" id="ARBA00022722"/>
    </source>
</evidence>
<dbReference type="SUPFAM" id="SSF53098">
    <property type="entry name" value="Ribonuclease H-like"/>
    <property type="match status" value="1"/>
</dbReference>
<dbReference type="PANTHER" id="PTHR13620">
    <property type="entry name" value="3-5 EXONUCLEASE"/>
    <property type="match status" value="1"/>
</dbReference>
<keyword evidence="5" id="KW-1185">Reference proteome</keyword>
<dbReference type="CDD" id="cd06141">
    <property type="entry name" value="WRN_exo"/>
    <property type="match status" value="1"/>
</dbReference>
<keyword evidence="2" id="KW-0378">Hydrolase</keyword>
<dbReference type="EMBL" id="JBDFQZ010000005">
    <property type="protein sequence ID" value="KAK9724980.1"/>
    <property type="molecule type" value="Genomic_DNA"/>
</dbReference>
<dbReference type="PANTHER" id="PTHR13620:SF59">
    <property type="entry name" value="POLYNUCLEOTIDYL TRANSFERASE, RIBONUCLEASE H-LIKE SUPERFAMILY PROTEIN"/>
    <property type="match status" value="1"/>
</dbReference>
<dbReference type="InterPro" id="IPR012337">
    <property type="entry name" value="RNaseH-like_sf"/>
</dbReference>
<proteinExistence type="predicted"/>
<evidence type="ECO:0000259" key="3">
    <source>
        <dbReference type="Pfam" id="PF01612"/>
    </source>
</evidence>
<evidence type="ECO:0000313" key="4">
    <source>
        <dbReference type="EMBL" id="KAK9724980.1"/>
    </source>
</evidence>
<dbReference type="GO" id="GO:0005737">
    <property type="term" value="C:cytoplasm"/>
    <property type="evidence" value="ECO:0007669"/>
    <property type="project" value="TreeGrafter"/>
</dbReference>
<protein>
    <recommendedName>
        <fullName evidence="3">3'-5' exonuclease domain-containing protein</fullName>
    </recommendedName>
</protein>
<feature type="domain" description="3'-5' exonuclease" evidence="3">
    <location>
        <begin position="84"/>
        <end position="208"/>
    </location>
</feature>
<dbReference type="GO" id="GO:0008408">
    <property type="term" value="F:3'-5' exonuclease activity"/>
    <property type="evidence" value="ECO:0007669"/>
    <property type="project" value="InterPro"/>
</dbReference>
<dbReference type="GO" id="GO:0003676">
    <property type="term" value="F:nucleic acid binding"/>
    <property type="evidence" value="ECO:0007669"/>
    <property type="project" value="InterPro"/>
</dbReference>
<reference evidence="4" key="1">
    <citation type="submission" date="2024-03" db="EMBL/GenBank/DDBJ databases">
        <title>WGS assembly of Saponaria officinalis var. Norfolk2.</title>
        <authorList>
            <person name="Jenkins J."/>
            <person name="Shu S."/>
            <person name="Grimwood J."/>
            <person name="Barry K."/>
            <person name="Goodstein D."/>
            <person name="Schmutz J."/>
            <person name="Leebens-Mack J."/>
            <person name="Osbourn A."/>
        </authorList>
    </citation>
    <scope>NUCLEOTIDE SEQUENCE [LARGE SCALE GENOMIC DNA]</scope>
    <source>
        <strain evidence="4">JIC</strain>
    </source>
</reference>
<organism evidence="4 5">
    <name type="scientific">Saponaria officinalis</name>
    <name type="common">Common soapwort</name>
    <name type="synonym">Lychnis saponaria</name>
    <dbReference type="NCBI Taxonomy" id="3572"/>
    <lineage>
        <taxon>Eukaryota</taxon>
        <taxon>Viridiplantae</taxon>
        <taxon>Streptophyta</taxon>
        <taxon>Embryophyta</taxon>
        <taxon>Tracheophyta</taxon>
        <taxon>Spermatophyta</taxon>
        <taxon>Magnoliopsida</taxon>
        <taxon>eudicotyledons</taxon>
        <taxon>Gunneridae</taxon>
        <taxon>Pentapetalae</taxon>
        <taxon>Caryophyllales</taxon>
        <taxon>Caryophyllaceae</taxon>
        <taxon>Caryophylleae</taxon>
        <taxon>Saponaria</taxon>
    </lineage>
</organism>
<dbReference type="Pfam" id="PF01612">
    <property type="entry name" value="DNA_pol_A_exo1"/>
    <property type="match status" value="1"/>
</dbReference>
<keyword evidence="1" id="KW-0540">Nuclease</keyword>
<accession>A0AAW1KXD1</accession>
<sequence>MNPRSIFTFQHPTHNPTRSRTYTVNFFNTHITTVVTSTAAVARNWVYNLRNTHRDSLSDSSLVIGLGVQWRATFGPNPAWPTAATIQLSVGPQCLIFQLGHANSVPATLRLLLEDERVTFVGVHNGRDRDLLEDSWAELAVWNVVDVAKTEGFGNTSMEDMCGEVLGLHGTLKPREIGLSNWDDFWLSVDQVQYACVDAYVAYLLAVHLGYPKDDCYNVDDDDDDDHDDYNSDDYGGYGYGYGYDFENGYLDYEDYTNPYHYDSEWNYIG</sequence>
<dbReference type="InterPro" id="IPR002562">
    <property type="entry name" value="3'-5'_exonuclease_dom"/>
</dbReference>
<dbReference type="InterPro" id="IPR051132">
    <property type="entry name" value="3-5_Exonuclease_domain"/>
</dbReference>
<dbReference type="GO" id="GO:0005634">
    <property type="term" value="C:nucleus"/>
    <property type="evidence" value="ECO:0007669"/>
    <property type="project" value="TreeGrafter"/>
</dbReference>
<dbReference type="Gene3D" id="3.30.420.10">
    <property type="entry name" value="Ribonuclease H-like superfamily/Ribonuclease H"/>
    <property type="match status" value="1"/>
</dbReference>
<evidence type="ECO:0000256" key="2">
    <source>
        <dbReference type="ARBA" id="ARBA00022801"/>
    </source>
</evidence>
<dbReference type="AlphaFoldDB" id="A0AAW1KXD1"/>